<dbReference type="EMBL" id="FORP01000013">
    <property type="protein sequence ID" value="SFK06550.1"/>
    <property type="molecule type" value="Genomic_DNA"/>
</dbReference>
<dbReference type="GO" id="GO:0008168">
    <property type="term" value="F:methyltransferase activity"/>
    <property type="evidence" value="ECO:0007669"/>
    <property type="project" value="UniProtKB-KW"/>
</dbReference>
<accession>A0A1I3WGM5</accession>
<name>A0A1I3WGM5_9PSEU</name>
<evidence type="ECO:0000313" key="3">
    <source>
        <dbReference type="Proteomes" id="UP000199025"/>
    </source>
</evidence>
<feature type="domain" description="Methyltransferase" evidence="1">
    <location>
        <begin position="143"/>
        <end position="235"/>
    </location>
</feature>
<keyword evidence="2" id="KW-0489">Methyltransferase</keyword>
<dbReference type="GO" id="GO:0032259">
    <property type="term" value="P:methylation"/>
    <property type="evidence" value="ECO:0007669"/>
    <property type="project" value="UniProtKB-KW"/>
</dbReference>
<evidence type="ECO:0000259" key="1">
    <source>
        <dbReference type="Pfam" id="PF13649"/>
    </source>
</evidence>
<dbReference type="InterPro" id="IPR041698">
    <property type="entry name" value="Methyltransf_25"/>
</dbReference>
<dbReference type="CDD" id="cd02440">
    <property type="entry name" value="AdoMet_MTases"/>
    <property type="match status" value="1"/>
</dbReference>
<dbReference type="SUPFAM" id="SSF53335">
    <property type="entry name" value="S-adenosyl-L-methionine-dependent methyltransferases"/>
    <property type="match status" value="1"/>
</dbReference>
<proteinExistence type="predicted"/>
<evidence type="ECO:0000313" key="2">
    <source>
        <dbReference type="EMBL" id="SFK06550.1"/>
    </source>
</evidence>
<organism evidence="2 3">
    <name type="scientific">Amycolatopsis sacchari</name>
    <dbReference type="NCBI Taxonomy" id="115433"/>
    <lineage>
        <taxon>Bacteria</taxon>
        <taxon>Bacillati</taxon>
        <taxon>Actinomycetota</taxon>
        <taxon>Actinomycetes</taxon>
        <taxon>Pseudonocardiales</taxon>
        <taxon>Pseudonocardiaceae</taxon>
        <taxon>Amycolatopsis</taxon>
    </lineage>
</organism>
<dbReference type="OrthoDB" id="3571292at2"/>
<sequence>MTAVLDPLGSYPAGQYLDDVVRVVRAEDDGGPAVVRTEHFRLSRAGRRIEVAHRLRPEQLDNGLTGLLIDELFAPGWLCGQDVFERVFTGVVRSTLPDPRQAWCTFYANTLAHLREPRHAPPLIAGIAPVYSRVLRLVRPGSVLDLGSCFGFLPLLLAQRPRTTVTASDVVPGTMRVLDTVAADRGVPLRTLVCDAARVPLPDSTVDTVTIVHLLEHLPPVEGEAVLAEALRLARSTVVVAVPFEDVPNADYGHVRRFDLATLTELGAGTGWRARVSAFHGGWLVLDRPRQSSPRLPAS</sequence>
<keyword evidence="3" id="KW-1185">Reference proteome</keyword>
<reference evidence="2 3" key="1">
    <citation type="submission" date="2016-10" db="EMBL/GenBank/DDBJ databases">
        <authorList>
            <person name="de Groot N.N."/>
        </authorList>
    </citation>
    <scope>NUCLEOTIDE SEQUENCE [LARGE SCALE GENOMIC DNA]</scope>
    <source>
        <strain evidence="2 3">DSM 44468</strain>
    </source>
</reference>
<dbReference type="AlphaFoldDB" id="A0A1I3WGM5"/>
<protein>
    <submittedName>
        <fullName evidence="2">Methyltransferase domain-containing protein</fullName>
    </submittedName>
</protein>
<dbReference type="NCBIfam" id="NF041255">
    <property type="entry name" value="mycofact_MftM"/>
    <property type="match status" value="1"/>
</dbReference>
<keyword evidence="2" id="KW-0808">Transferase</keyword>
<dbReference type="Gene3D" id="3.40.50.150">
    <property type="entry name" value="Vaccinia Virus protein VP39"/>
    <property type="match status" value="1"/>
</dbReference>
<dbReference type="Pfam" id="PF13649">
    <property type="entry name" value="Methyltransf_25"/>
    <property type="match status" value="1"/>
</dbReference>
<dbReference type="Proteomes" id="UP000199025">
    <property type="component" value="Unassembled WGS sequence"/>
</dbReference>
<dbReference type="STRING" id="115433.SAMN05421835_1138"/>
<dbReference type="InterPro" id="IPR029063">
    <property type="entry name" value="SAM-dependent_MTases_sf"/>
</dbReference>
<gene>
    <name evidence="2" type="ORF">SAMN05421835_1138</name>
</gene>
<dbReference type="RefSeq" id="WP_091510406.1">
    <property type="nucleotide sequence ID" value="NZ_FORP01000013.1"/>
</dbReference>